<sequence>MFDISALKEMKLAELQEIAKLAKTIKITGVKKETLISQILAHQESTNAPAQAPQTEAVSDAKDDKPKRARIAPAKTKAANTKITPVLEFDKVEETVQKNDSVETVQPTAENVTVEAPENKTPAAKKEPKIVKFNKSAYEKKVALKKEKEAVQDVAVEEVVEATPAEPTVSEPTAETTEKTPPLAPAKKINPNQNKNQNQNQNPNQNQNQNGNGNGNHNNQNPNHKNKKNNNNFRDSDFEFDGIIESEGVLEMMPDGYGFLRSSDYNYLASPDDIYLSTSQIRLFGLKTGDTVKGVVRPPKEGEKFFPLVRVLKINGHDPQVVRDRVSFEHLTPVFPSEKFKIAEKGSSISTRIIDLFSPIGKGQRGMIVAQPKTGKTMLLKDIANAIAANHPEVYLIVLLIDERPEEVTDMQRSVRGEVIASTFDREPQEHVKIANIVLEKAKRLVECGHDVVILLDSITRLARAYNTVQPASGKVLSGGVDANALQKPKRFFGAARNVENGGSLSIIATALTETGSKMDEVIFEEFKGTGNMELQLDRKIANKRIFPAIDLTSSSTRRDDLLLDEKTLQRMWIMRKYLSDMNPVESMDFVNDRFKKTKNNEEFLISMND</sequence>
<feature type="binding site" evidence="9">
    <location>
        <position position="404"/>
    </location>
    <ligand>
        <name>ATP</name>
        <dbReference type="ChEBI" id="CHEBI:30616"/>
    </ligand>
</feature>
<dbReference type="SUPFAM" id="SSF52540">
    <property type="entry name" value="P-loop containing nucleoside triphosphate hydrolases"/>
    <property type="match status" value="1"/>
</dbReference>
<dbReference type="Pfam" id="PF00006">
    <property type="entry name" value="ATP-synt_ab"/>
    <property type="match status" value="1"/>
</dbReference>
<evidence type="ECO:0000259" key="13">
    <source>
        <dbReference type="PROSITE" id="PS51856"/>
    </source>
</evidence>
<accession>A0ABV8W9L4</accession>
<evidence type="ECO:0000256" key="3">
    <source>
        <dbReference type="ARBA" id="ARBA00022801"/>
    </source>
</evidence>
<evidence type="ECO:0000313" key="15">
    <source>
        <dbReference type="Proteomes" id="UP001595719"/>
    </source>
</evidence>
<keyword evidence="15" id="KW-1185">Reference proteome</keyword>
<comment type="similarity">
    <text evidence="9 11">Belongs to the Rho family.</text>
</comment>
<feature type="compositionally biased region" description="Polar residues" evidence="12">
    <location>
        <begin position="45"/>
        <end position="57"/>
    </location>
</feature>
<dbReference type="EC" id="3.6.4.-" evidence="9 10"/>
<dbReference type="Pfam" id="PF07497">
    <property type="entry name" value="Rho_RNA_bind"/>
    <property type="match status" value="1"/>
</dbReference>
<dbReference type="InterPro" id="IPR041703">
    <property type="entry name" value="Rho_factor_ATP-bd"/>
</dbReference>
<dbReference type="NCBIfam" id="NF006886">
    <property type="entry name" value="PRK09376.1"/>
    <property type="match status" value="1"/>
</dbReference>
<dbReference type="PROSITE" id="PS51856">
    <property type="entry name" value="RHO_RNA_BD"/>
    <property type="match status" value="1"/>
</dbReference>
<dbReference type="Proteomes" id="UP001595719">
    <property type="component" value="Unassembled WGS sequence"/>
</dbReference>
<dbReference type="PANTHER" id="PTHR46425">
    <property type="entry name" value="TRANSCRIPTION TERMINATION FACTOR RHO"/>
    <property type="match status" value="1"/>
</dbReference>
<comment type="function">
    <text evidence="9">Facilitates transcription termination by a mechanism that involves Rho binding to the nascent RNA, activation of Rho's RNA-dependent ATPase activity, and release of the mRNA from the DNA template.</text>
</comment>
<keyword evidence="7 9" id="KW-0805">Transcription regulation</keyword>
<dbReference type="InterPro" id="IPR011113">
    <property type="entry name" value="Rho_RNA-bd"/>
</dbReference>
<dbReference type="InterPro" id="IPR012340">
    <property type="entry name" value="NA-bd_OB-fold"/>
</dbReference>
<protein>
    <recommendedName>
        <fullName evidence="9 10">Transcription termination factor Rho</fullName>
        <ecNumber evidence="9 10">3.6.4.-</ecNumber>
    </recommendedName>
    <alternativeName>
        <fullName evidence="9">ATP-dependent helicase Rho</fullName>
    </alternativeName>
</protein>
<keyword evidence="5 9" id="KW-0067">ATP-binding</keyword>
<gene>
    <name evidence="9 14" type="primary">rho</name>
    <name evidence="14" type="ORF">ACFOY0_16795</name>
</gene>
<dbReference type="InterPro" id="IPR011129">
    <property type="entry name" value="CSD"/>
</dbReference>
<dbReference type="CDD" id="cd01128">
    <property type="entry name" value="rho_factor_C"/>
    <property type="match status" value="1"/>
</dbReference>
<reference evidence="15" key="1">
    <citation type="journal article" date="2019" name="Int. J. Syst. Evol. Microbiol.">
        <title>The Global Catalogue of Microorganisms (GCM) 10K type strain sequencing project: providing services to taxonomists for standard genome sequencing and annotation.</title>
        <authorList>
            <consortium name="The Broad Institute Genomics Platform"/>
            <consortium name="The Broad Institute Genome Sequencing Center for Infectious Disease"/>
            <person name="Wu L."/>
            <person name="Ma J."/>
        </authorList>
    </citation>
    <scope>NUCLEOTIDE SEQUENCE [LARGE SCALE GENOMIC DNA]</scope>
    <source>
        <strain evidence="15">CGMCC 1.15345</strain>
    </source>
</reference>
<dbReference type="SMART" id="SM00357">
    <property type="entry name" value="CSP"/>
    <property type="match status" value="1"/>
</dbReference>
<dbReference type="HAMAP" id="MF_01884">
    <property type="entry name" value="Rho"/>
    <property type="match status" value="1"/>
</dbReference>
<dbReference type="EMBL" id="JBHSCO010000005">
    <property type="protein sequence ID" value="MFC4392659.1"/>
    <property type="molecule type" value="Genomic_DNA"/>
</dbReference>
<evidence type="ECO:0000256" key="10">
    <source>
        <dbReference type="NCBIfam" id="TIGR00767"/>
    </source>
</evidence>
<comment type="caution">
    <text evidence="9">Lacks conserved residue(s) required for the propagation of feature annotation.</text>
</comment>
<dbReference type="RefSeq" id="WP_179002882.1">
    <property type="nucleotide sequence ID" value="NZ_JBHSCO010000005.1"/>
</dbReference>
<feature type="binding site" evidence="9">
    <location>
        <begin position="361"/>
        <end position="366"/>
    </location>
    <ligand>
        <name>ATP</name>
        <dbReference type="ChEBI" id="CHEBI:30616"/>
    </ligand>
</feature>
<dbReference type="InterPro" id="IPR000194">
    <property type="entry name" value="ATPase_F1/V1/A1_a/bsu_nucl-bd"/>
</dbReference>
<dbReference type="InterPro" id="IPR004665">
    <property type="entry name" value="Term_rho"/>
</dbReference>
<feature type="region of interest" description="Disordered" evidence="12">
    <location>
        <begin position="45"/>
        <end position="66"/>
    </location>
</feature>
<keyword evidence="4 9" id="KW-0347">Helicase</keyword>
<feature type="binding site" evidence="9">
    <location>
        <begin position="373"/>
        <end position="378"/>
    </location>
    <ligand>
        <name>ATP</name>
        <dbReference type="ChEBI" id="CHEBI:30616"/>
    </ligand>
</feature>
<evidence type="ECO:0000256" key="2">
    <source>
        <dbReference type="ARBA" id="ARBA00022741"/>
    </source>
</evidence>
<keyword evidence="1 9" id="KW-0806">Transcription termination</keyword>
<dbReference type="GO" id="GO:0016787">
    <property type="term" value="F:hydrolase activity"/>
    <property type="evidence" value="ECO:0007669"/>
    <property type="project" value="UniProtKB-KW"/>
</dbReference>
<evidence type="ECO:0000256" key="4">
    <source>
        <dbReference type="ARBA" id="ARBA00022806"/>
    </source>
</evidence>
<keyword evidence="3 9" id="KW-0378">Hydrolase</keyword>
<feature type="domain" description="Rho RNA-BD" evidence="13">
    <location>
        <begin position="243"/>
        <end position="318"/>
    </location>
</feature>
<dbReference type="SMART" id="SM00382">
    <property type="entry name" value="AAA"/>
    <property type="match status" value="1"/>
</dbReference>
<evidence type="ECO:0000256" key="11">
    <source>
        <dbReference type="PROSITE-ProRule" id="PRU01203"/>
    </source>
</evidence>
<evidence type="ECO:0000256" key="12">
    <source>
        <dbReference type="SAM" id="MobiDB-lite"/>
    </source>
</evidence>
<dbReference type="NCBIfam" id="TIGR00767">
    <property type="entry name" value="rho"/>
    <property type="match status" value="1"/>
</dbReference>
<dbReference type="InterPro" id="IPR027417">
    <property type="entry name" value="P-loop_NTPase"/>
</dbReference>
<evidence type="ECO:0000256" key="5">
    <source>
        <dbReference type="ARBA" id="ARBA00022840"/>
    </source>
</evidence>
<dbReference type="PANTHER" id="PTHR46425:SF1">
    <property type="entry name" value="TRANSCRIPTION TERMINATION FACTOR RHO"/>
    <property type="match status" value="1"/>
</dbReference>
<keyword evidence="2 9" id="KW-0547">Nucleotide-binding</keyword>
<evidence type="ECO:0000256" key="8">
    <source>
        <dbReference type="ARBA" id="ARBA00023163"/>
    </source>
</evidence>
<comment type="subunit">
    <text evidence="9">Homohexamer. The homohexamer assembles into an open ring structure.</text>
</comment>
<dbReference type="Gene3D" id="3.40.50.300">
    <property type="entry name" value="P-loop containing nucleotide triphosphate hydrolases"/>
    <property type="match status" value="1"/>
</dbReference>
<dbReference type="InterPro" id="IPR003593">
    <property type="entry name" value="AAA+_ATPase"/>
</dbReference>
<dbReference type="SUPFAM" id="SSF50249">
    <property type="entry name" value="Nucleic acid-binding proteins"/>
    <property type="match status" value="1"/>
</dbReference>
<proteinExistence type="inferred from homology"/>
<evidence type="ECO:0000256" key="6">
    <source>
        <dbReference type="ARBA" id="ARBA00022884"/>
    </source>
</evidence>
<name>A0ABV8W9L4_9FLAO</name>
<evidence type="ECO:0000256" key="7">
    <source>
        <dbReference type="ARBA" id="ARBA00023015"/>
    </source>
</evidence>
<dbReference type="CDD" id="cd04459">
    <property type="entry name" value="Rho_CSD"/>
    <property type="match status" value="1"/>
</dbReference>
<feature type="region of interest" description="Disordered" evidence="12">
    <location>
        <begin position="161"/>
        <end position="234"/>
    </location>
</feature>
<organism evidence="14 15">
    <name type="scientific">Flavobacterium quisquiliarum</name>
    <dbReference type="NCBI Taxonomy" id="1834436"/>
    <lineage>
        <taxon>Bacteria</taxon>
        <taxon>Pseudomonadati</taxon>
        <taxon>Bacteroidota</taxon>
        <taxon>Flavobacteriia</taxon>
        <taxon>Flavobacteriales</taxon>
        <taxon>Flavobacteriaceae</taxon>
        <taxon>Flavobacterium</taxon>
    </lineage>
</organism>
<evidence type="ECO:0000313" key="14">
    <source>
        <dbReference type="EMBL" id="MFC4392659.1"/>
    </source>
</evidence>
<evidence type="ECO:0000256" key="9">
    <source>
        <dbReference type="HAMAP-Rule" id="MF_01884"/>
    </source>
</evidence>
<comment type="caution">
    <text evidence="14">The sequence shown here is derived from an EMBL/GenBank/DDBJ whole genome shotgun (WGS) entry which is preliminary data.</text>
</comment>
<evidence type="ECO:0000256" key="1">
    <source>
        <dbReference type="ARBA" id="ARBA00022472"/>
    </source>
</evidence>
<feature type="compositionally biased region" description="Low complexity" evidence="12">
    <location>
        <begin position="161"/>
        <end position="223"/>
    </location>
</feature>
<keyword evidence="6 9" id="KW-0694">RNA-binding</keyword>
<keyword evidence="8 9" id="KW-0804">Transcription</keyword>
<dbReference type="Gene3D" id="2.40.50.140">
    <property type="entry name" value="Nucleic acid-binding proteins"/>
    <property type="match status" value="1"/>
</dbReference>